<dbReference type="EMBL" id="JAECSB010000047">
    <property type="protein sequence ID" value="MBH5143874.1"/>
    <property type="molecule type" value="Genomic_DNA"/>
</dbReference>
<organism evidence="1 2">
    <name type="scientific">Rhodococcus erythropolis</name>
    <name type="common">Arthrobacter picolinophilus</name>
    <dbReference type="NCBI Taxonomy" id="1833"/>
    <lineage>
        <taxon>Bacteria</taxon>
        <taxon>Bacillati</taxon>
        <taxon>Actinomycetota</taxon>
        <taxon>Actinomycetes</taxon>
        <taxon>Mycobacteriales</taxon>
        <taxon>Nocardiaceae</taxon>
        <taxon>Rhodococcus</taxon>
        <taxon>Rhodococcus erythropolis group</taxon>
    </lineage>
</organism>
<dbReference type="RefSeq" id="WP_095971864.1">
    <property type="nucleotide sequence ID" value="NZ_JABBPH010000001.1"/>
</dbReference>
<sequence>MDKWQYWTESINITERWNAKKQAEAIAKFNEYLNHLGSQGWELISYQEVLMTGNLTGNIKGRNYMAIFKRRTS</sequence>
<evidence type="ECO:0000313" key="2">
    <source>
        <dbReference type="Proteomes" id="UP000627573"/>
    </source>
</evidence>
<dbReference type="Pfam" id="PF13783">
    <property type="entry name" value="DUF4177"/>
    <property type="match status" value="1"/>
</dbReference>
<dbReference type="AlphaFoldDB" id="A0A8I0ZX48"/>
<dbReference type="Proteomes" id="UP000627573">
    <property type="component" value="Unassembled WGS sequence"/>
</dbReference>
<protein>
    <submittedName>
        <fullName evidence="1">DUF4177 domain-containing protein</fullName>
    </submittedName>
</protein>
<gene>
    <name evidence="1" type="ORF">I3517_14770</name>
</gene>
<name>A0A8I0ZX48_RHOER</name>
<evidence type="ECO:0000313" key="1">
    <source>
        <dbReference type="EMBL" id="MBH5143874.1"/>
    </source>
</evidence>
<accession>A0A8I0ZX48</accession>
<reference evidence="1 2" key="1">
    <citation type="submission" date="2020-12" db="EMBL/GenBank/DDBJ databases">
        <title>Draft genome sequence of furan degrading bacterial strain FUR100.</title>
        <authorList>
            <person name="Woiski C."/>
        </authorList>
    </citation>
    <scope>NUCLEOTIDE SEQUENCE [LARGE SCALE GENOMIC DNA]</scope>
    <source>
        <strain evidence="1 2">FUR100</strain>
    </source>
</reference>
<proteinExistence type="predicted"/>
<keyword evidence="2" id="KW-1185">Reference proteome</keyword>
<comment type="caution">
    <text evidence="1">The sequence shown here is derived from an EMBL/GenBank/DDBJ whole genome shotgun (WGS) entry which is preliminary data.</text>
</comment>
<dbReference type="InterPro" id="IPR025234">
    <property type="entry name" value="YjzH-like"/>
</dbReference>
<dbReference type="OrthoDB" id="5432776at2"/>